<organism evidence="1 2">
    <name type="scientific">Domibacillus iocasae</name>
    <dbReference type="NCBI Taxonomy" id="1714016"/>
    <lineage>
        <taxon>Bacteria</taxon>
        <taxon>Bacillati</taxon>
        <taxon>Bacillota</taxon>
        <taxon>Bacilli</taxon>
        <taxon>Bacillales</taxon>
        <taxon>Bacillaceae</taxon>
        <taxon>Domibacillus</taxon>
    </lineage>
</organism>
<name>A0A1E7DP02_9BACI</name>
<dbReference type="STRING" id="1714016.BA724_05780"/>
<dbReference type="EMBL" id="MAMP01000021">
    <property type="protein sequence ID" value="OES44784.1"/>
    <property type="molecule type" value="Genomic_DNA"/>
</dbReference>
<evidence type="ECO:0000313" key="2">
    <source>
        <dbReference type="Proteomes" id="UP000095658"/>
    </source>
</evidence>
<accession>A0A1E7DP02</accession>
<keyword evidence="2" id="KW-1185">Reference proteome</keyword>
<dbReference type="OrthoDB" id="6399948at2"/>
<evidence type="ECO:0000313" key="1">
    <source>
        <dbReference type="EMBL" id="OES44784.1"/>
    </source>
</evidence>
<dbReference type="Proteomes" id="UP000095658">
    <property type="component" value="Unassembled WGS sequence"/>
</dbReference>
<gene>
    <name evidence="1" type="ORF">BA724_05780</name>
</gene>
<protein>
    <submittedName>
        <fullName evidence="1">Uncharacterized protein</fullName>
    </submittedName>
</protein>
<dbReference type="RefSeq" id="WP_069938407.1">
    <property type="nucleotide sequence ID" value="NZ_MAMP01000021.1"/>
</dbReference>
<reference evidence="1 2" key="1">
    <citation type="submission" date="2016-06" db="EMBL/GenBank/DDBJ databases">
        <title>Domibacillus iocasae genome sequencing.</title>
        <authorList>
            <person name="Verma A."/>
            <person name="Pal Y."/>
            <person name="Ojha A.K."/>
            <person name="Krishnamurthi S."/>
        </authorList>
    </citation>
    <scope>NUCLEOTIDE SEQUENCE [LARGE SCALE GENOMIC DNA]</scope>
    <source>
        <strain evidence="1 2">DSM 29979</strain>
    </source>
</reference>
<dbReference type="AlphaFoldDB" id="A0A1E7DP02"/>
<sequence length="186" mass="21501">MSNITSLHKRELAAILDGFTSFIEQHTDADEREQLYHTWIPLLSTYVTHDSVESAIDEWYAIIQNDSFWLHYIEEQLALTAKPFVRDTLEKWKQPFIFAGHRTPEGTYSCWSDGAKWQVENDHAAYLTGVALPLDDHSVLLVHSFQTDDEFEELLEDGFAESGKTERQAYLNECYLKCLSFLSDNS</sequence>
<comment type="caution">
    <text evidence="1">The sequence shown here is derived from an EMBL/GenBank/DDBJ whole genome shotgun (WGS) entry which is preliminary data.</text>
</comment>
<proteinExistence type="predicted"/>